<dbReference type="EMBL" id="JAGSOJ010000004">
    <property type="protein sequence ID" value="MCM1991844.1"/>
    <property type="molecule type" value="Genomic_DNA"/>
</dbReference>
<protein>
    <submittedName>
        <fullName evidence="2">HD domain-containing protein</fullName>
    </submittedName>
</protein>
<dbReference type="SUPFAM" id="SSF109604">
    <property type="entry name" value="HD-domain/PDEase-like"/>
    <property type="match status" value="1"/>
</dbReference>
<reference evidence="2" key="2">
    <citation type="submission" date="2021-04" db="EMBL/GenBank/DDBJ databases">
        <authorList>
            <person name="Dong X."/>
        </authorList>
    </citation>
    <scope>NUCLEOTIDE SEQUENCE</scope>
    <source>
        <strain evidence="2">ZWT</strain>
    </source>
</reference>
<organism evidence="2 3">
    <name type="scientific">Oceanirhabdus seepicola</name>
    <dbReference type="NCBI Taxonomy" id="2828781"/>
    <lineage>
        <taxon>Bacteria</taxon>
        <taxon>Bacillati</taxon>
        <taxon>Bacillota</taxon>
        <taxon>Clostridia</taxon>
        <taxon>Eubacteriales</taxon>
        <taxon>Clostridiaceae</taxon>
        <taxon>Oceanirhabdus</taxon>
    </lineage>
</organism>
<dbReference type="Proteomes" id="UP001056429">
    <property type="component" value="Unassembled WGS sequence"/>
</dbReference>
<gene>
    <name evidence="2" type="ORF">KDK92_19060</name>
</gene>
<dbReference type="Gene3D" id="1.10.3210.10">
    <property type="entry name" value="Hypothetical protein af1432"/>
    <property type="match status" value="1"/>
</dbReference>
<reference evidence="2" key="1">
    <citation type="journal article" date="2021" name="mSystems">
        <title>Bacteria and Archaea Synergistically Convert Glycine Betaine to Biogenic Methane in the Formosa Cold Seep of the South China Sea.</title>
        <authorList>
            <person name="Li L."/>
            <person name="Zhang W."/>
            <person name="Zhang S."/>
            <person name="Song L."/>
            <person name="Sun Q."/>
            <person name="Zhang H."/>
            <person name="Xiang H."/>
            <person name="Dong X."/>
        </authorList>
    </citation>
    <scope>NUCLEOTIDE SEQUENCE</scope>
    <source>
        <strain evidence="2">ZWT</strain>
    </source>
</reference>
<dbReference type="RefSeq" id="WP_250860980.1">
    <property type="nucleotide sequence ID" value="NZ_JAGSOJ010000004.1"/>
</dbReference>
<evidence type="ECO:0000313" key="3">
    <source>
        <dbReference type="Proteomes" id="UP001056429"/>
    </source>
</evidence>
<keyword evidence="3" id="KW-1185">Reference proteome</keyword>
<evidence type="ECO:0000313" key="2">
    <source>
        <dbReference type="EMBL" id="MCM1991844.1"/>
    </source>
</evidence>
<feature type="domain" description="HD" evidence="1">
    <location>
        <begin position="50"/>
        <end position="129"/>
    </location>
</feature>
<accession>A0A9J6P6G9</accession>
<dbReference type="Pfam" id="PF01966">
    <property type="entry name" value="HD"/>
    <property type="match status" value="1"/>
</dbReference>
<dbReference type="AlphaFoldDB" id="A0A9J6P6G9"/>
<dbReference type="InterPro" id="IPR006674">
    <property type="entry name" value="HD_domain"/>
</dbReference>
<comment type="caution">
    <text evidence="2">The sequence shown here is derived from an EMBL/GenBank/DDBJ whole genome shotgun (WGS) entry which is preliminary data.</text>
</comment>
<sequence length="182" mass="21706">MRKGSYISTYSNIKFWPLDPRKEEIKTMDIAHALSMMCRGNGHYEYFYSVAQHSINCAKEAELKGKSHRIQLACLLHDASEAYISDITRPVKRLLDEYRRIEDKLQNFIFDFYEIGDLSNEEEEIVKEIDDSMLNYELKELLEKDRVYDFNLKKKYDLSYRDMREVRGEFVNMVNLLMDKLS</sequence>
<proteinExistence type="predicted"/>
<name>A0A9J6P6G9_9CLOT</name>
<evidence type="ECO:0000259" key="1">
    <source>
        <dbReference type="Pfam" id="PF01966"/>
    </source>
</evidence>